<protein>
    <recommendedName>
        <fullName evidence="4">DUF4878 domain-containing protein</fullName>
    </recommendedName>
</protein>
<accession>A0A934U496</accession>
<proteinExistence type="predicted"/>
<sequence>MATVHKAMLLATVLLLGGLVACGSGGTEGSPTGVSDEESIRDVVEQSFDALRTLDDERFQGYACEAKRQPVSSSRESSPFDEVFLGLRLQSVDDIRVDGAKASAQTRHYSVDEPDDILSDSIDLVREGGAWKVC</sequence>
<gene>
    <name evidence="2" type="ORF">JGU71_15695</name>
</gene>
<dbReference type="RefSeq" id="WP_199705125.1">
    <property type="nucleotide sequence ID" value="NZ_JAEMNV010000004.1"/>
</dbReference>
<comment type="caution">
    <text evidence="2">The sequence shown here is derived from an EMBL/GenBank/DDBJ whole genome shotgun (WGS) entry which is preliminary data.</text>
</comment>
<feature type="signal peptide" evidence="1">
    <location>
        <begin position="1"/>
        <end position="23"/>
    </location>
</feature>
<evidence type="ECO:0000256" key="1">
    <source>
        <dbReference type="SAM" id="SignalP"/>
    </source>
</evidence>
<evidence type="ECO:0000313" key="2">
    <source>
        <dbReference type="EMBL" id="MBJ8340335.1"/>
    </source>
</evidence>
<feature type="chain" id="PRO_5036907853" description="DUF4878 domain-containing protein" evidence="1">
    <location>
        <begin position="24"/>
        <end position="134"/>
    </location>
</feature>
<keyword evidence="3" id="KW-1185">Reference proteome</keyword>
<name>A0A934U496_9NOCA</name>
<reference evidence="2" key="1">
    <citation type="submission" date="2020-12" db="EMBL/GenBank/DDBJ databases">
        <title>Antrihabitans popcorni sp. nov. and Antrihabitans auranticaus sp. nov., isolated from a larva cave.</title>
        <authorList>
            <person name="Lee S.D."/>
            <person name="Kim I.S."/>
        </authorList>
    </citation>
    <scope>NUCLEOTIDE SEQUENCE</scope>
    <source>
        <strain evidence="2">YC3-6</strain>
    </source>
</reference>
<organism evidence="2 3">
    <name type="scientific">Antrihabitans stalagmiti</name>
    <dbReference type="NCBI Taxonomy" id="2799499"/>
    <lineage>
        <taxon>Bacteria</taxon>
        <taxon>Bacillati</taxon>
        <taxon>Actinomycetota</taxon>
        <taxon>Actinomycetes</taxon>
        <taxon>Mycobacteriales</taxon>
        <taxon>Nocardiaceae</taxon>
        <taxon>Antrihabitans</taxon>
    </lineage>
</organism>
<dbReference type="AlphaFoldDB" id="A0A934U496"/>
<evidence type="ECO:0000313" key="3">
    <source>
        <dbReference type="Proteomes" id="UP000655868"/>
    </source>
</evidence>
<dbReference type="PROSITE" id="PS51257">
    <property type="entry name" value="PROKAR_LIPOPROTEIN"/>
    <property type="match status" value="1"/>
</dbReference>
<dbReference type="Proteomes" id="UP000655868">
    <property type="component" value="Unassembled WGS sequence"/>
</dbReference>
<keyword evidence="1" id="KW-0732">Signal</keyword>
<dbReference type="EMBL" id="JAEMNV010000004">
    <property type="protein sequence ID" value="MBJ8340335.1"/>
    <property type="molecule type" value="Genomic_DNA"/>
</dbReference>
<evidence type="ECO:0008006" key="4">
    <source>
        <dbReference type="Google" id="ProtNLM"/>
    </source>
</evidence>